<sequence length="233" mass="25742">MLSLLLCVTAVLSCASADFLPSVKGVPTAADVKERIAPPEGQHLYDVWYAKGNRIYQCNPELTGFQHWYNVQTHAFLYPTAGREAPFDIDGEEIGQISAAPLNKTEQMANPVDTYPTIYYFPDGSWTASGHPLATTTKEDGRVERGDAVNLDDHLEQASYSSTNGYLSHANYVVRLQSLDGVVPAADTCKEKGAIVNKPFTAYFMAYTDEEGLAALKKEKEEWDALSEKYNTE</sequence>
<reference evidence="2 3" key="1">
    <citation type="submission" date="2016-07" db="EMBL/GenBank/DDBJ databases">
        <title>Pervasive Adenine N6-methylation of Active Genes in Fungi.</title>
        <authorList>
            <consortium name="DOE Joint Genome Institute"/>
            <person name="Mondo S.J."/>
            <person name="Dannebaum R.O."/>
            <person name="Kuo R.C."/>
            <person name="Labutti K."/>
            <person name="Haridas S."/>
            <person name="Kuo A."/>
            <person name="Salamov A."/>
            <person name="Ahrendt S.R."/>
            <person name="Lipzen A."/>
            <person name="Sullivan W."/>
            <person name="Andreopoulos W.B."/>
            <person name="Clum A."/>
            <person name="Lindquist E."/>
            <person name="Daum C."/>
            <person name="Ramamoorthy G.K."/>
            <person name="Gryganskyi A."/>
            <person name="Culley D."/>
            <person name="Magnuson J.K."/>
            <person name="James T.Y."/>
            <person name="O'Malley M.A."/>
            <person name="Stajich J.E."/>
            <person name="Spatafora J.W."/>
            <person name="Visel A."/>
            <person name="Grigoriev I.V."/>
        </authorList>
    </citation>
    <scope>NUCLEOTIDE SEQUENCE [LARGE SCALE GENOMIC DNA]</scope>
    <source>
        <strain evidence="2 3">NRRL 3301</strain>
    </source>
</reference>
<name>A0A1X2GTP6_9FUNG</name>
<feature type="signal peptide" evidence="1">
    <location>
        <begin position="1"/>
        <end position="17"/>
    </location>
</feature>
<protein>
    <submittedName>
        <fullName evidence="2">Uncharacterized protein</fullName>
    </submittedName>
</protein>
<proteinExistence type="predicted"/>
<evidence type="ECO:0000313" key="3">
    <source>
        <dbReference type="Proteomes" id="UP000242146"/>
    </source>
</evidence>
<organism evidence="2 3">
    <name type="scientific">Hesseltinella vesiculosa</name>
    <dbReference type="NCBI Taxonomy" id="101127"/>
    <lineage>
        <taxon>Eukaryota</taxon>
        <taxon>Fungi</taxon>
        <taxon>Fungi incertae sedis</taxon>
        <taxon>Mucoromycota</taxon>
        <taxon>Mucoromycotina</taxon>
        <taxon>Mucoromycetes</taxon>
        <taxon>Mucorales</taxon>
        <taxon>Cunninghamellaceae</taxon>
        <taxon>Hesseltinella</taxon>
    </lineage>
</organism>
<keyword evidence="1" id="KW-0732">Signal</keyword>
<dbReference type="Proteomes" id="UP000242146">
    <property type="component" value="Unassembled WGS sequence"/>
</dbReference>
<dbReference type="EMBL" id="MCGT01000003">
    <property type="protein sequence ID" value="ORX61375.1"/>
    <property type="molecule type" value="Genomic_DNA"/>
</dbReference>
<dbReference type="InterPro" id="IPR021851">
    <property type="entry name" value="DUF3455"/>
</dbReference>
<gene>
    <name evidence="2" type="ORF">DM01DRAFT_1316070</name>
</gene>
<dbReference type="Pfam" id="PF11937">
    <property type="entry name" value="DUF3455"/>
    <property type="match status" value="1"/>
</dbReference>
<keyword evidence="3" id="KW-1185">Reference proteome</keyword>
<feature type="chain" id="PRO_5012145917" evidence="1">
    <location>
        <begin position="18"/>
        <end position="233"/>
    </location>
</feature>
<accession>A0A1X2GTP6</accession>
<evidence type="ECO:0000313" key="2">
    <source>
        <dbReference type="EMBL" id="ORX61375.1"/>
    </source>
</evidence>
<dbReference type="OrthoDB" id="1859733at2759"/>
<dbReference type="AlphaFoldDB" id="A0A1X2GTP6"/>
<comment type="caution">
    <text evidence="2">The sequence shown here is derived from an EMBL/GenBank/DDBJ whole genome shotgun (WGS) entry which is preliminary data.</text>
</comment>
<evidence type="ECO:0000256" key="1">
    <source>
        <dbReference type="SAM" id="SignalP"/>
    </source>
</evidence>